<evidence type="ECO:0000259" key="2">
    <source>
        <dbReference type="PROSITE" id="PS51746"/>
    </source>
</evidence>
<organism evidence="3 4">
    <name type="scientific">Chondromyces apiculatus DSM 436</name>
    <dbReference type="NCBI Taxonomy" id="1192034"/>
    <lineage>
        <taxon>Bacteria</taxon>
        <taxon>Pseudomonadati</taxon>
        <taxon>Myxococcota</taxon>
        <taxon>Polyangia</taxon>
        <taxon>Polyangiales</taxon>
        <taxon>Polyangiaceae</taxon>
        <taxon>Chondromyces</taxon>
    </lineage>
</organism>
<dbReference type="RefSeq" id="WP_044248376.1">
    <property type="nucleotide sequence ID" value="NZ_ASRX01000068.1"/>
</dbReference>
<sequence>MGLSENIRFYAATDTGRLRDHNEDNYLVDKKLALFVIADGMGGHAAGEVASALAVRIIHEELRKERDLIENKTRIDERNPMREILALLEHAVQRACARIHEEAKADSSKRGMGTTLSALLIAGAYGYIAHVGDSRIYLLRAGRIQQVTEDHTVYNELLKRGKLTRDQIDKVAQKNAITRAVGVYERVEVDTLTIEVLPGDQFLLASDGLHGYIAHPAELEPYFDEEDGQAATNGLIDLANRKGGKDNITAILVRLGEGDARDSMRARMLALKRDVLARMPLFSRLQEREMLRIMQVAEVQAYEPGQVVVKEGDRGDELFIVLSGQVRIVRGDAVLIEIGTGEHFGEMALIRAMPRSATATAVEASELISLRRADFFEILRKEHELAVKLLWQFLGVLADRLDQTSRDLTEAREVIAAEDITDLIFPEAEDPTSNAGPGSTRS</sequence>
<dbReference type="InterPro" id="IPR018488">
    <property type="entry name" value="cNMP-bd_CS"/>
</dbReference>
<dbReference type="Pfam" id="PF13672">
    <property type="entry name" value="PP2C_2"/>
    <property type="match status" value="1"/>
</dbReference>
<dbReference type="Pfam" id="PF00027">
    <property type="entry name" value="cNMP_binding"/>
    <property type="match status" value="1"/>
</dbReference>
<dbReference type="SMART" id="SM00332">
    <property type="entry name" value="PP2Cc"/>
    <property type="match status" value="1"/>
</dbReference>
<evidence type="ECO:0000313" key="3">
    <source>
        <dbReference type="EMBL" id="EYF02003.1"/>
    </source>
</evidence>
<comment type="caution">
    <text evidence="3">The sequence shown here is derived from an EMBL/GenBank/DDBJ whole genome shotgun (WGS) entry which is preliminary data.</text>
</comment>
<dbReference type="SMART" id="SM00100">
    <property type="entry name" value="cNMP"/>
    <property type="match status" value="1"/>
</dbReference>
<evidence type="ECO:0000313" key="4">
    <source>
        <dbReference type="Proteomes" id="UP000019678"/>
    </source>
</evidence>
<protein>
    <submittedName>
        <fullName evidence="3">Putative phosphatase</fullName>
    </submittedName>
</protein>
<dbReference type="PROSITE" id="PS00888">
    <property type="entry name" value="CNMP_BINDING_1"/>
    <property type="match status" value="1"/>
</dbReference>
<gene>
    <name evidence="3" type="ORF">CAP_7621</name>
</gene>
<dbReference type="EMBL" id="ASRX01000068">
    <property type="protein sequence ID" value="EYF02003.1"/>
    <property type="molecule type" value="Genomic_DNA"/>
</dbReference>
<dbReference type="PROSITE" id="PS00889">
    <property type="entry name" value="CNMP_BINDING_2"/>
    <property type="match status" value="1"/>
</dbReference>
<dbReference type="CDD" id="cd00143">
    <property type="entry name" value="PP2Cc"/>
    <property type="match status" value="1"/>
</dbReference>
<accession>A0A017SYH9</accession>
<feature type="domain" description="Cyclic nucleotide-binding" evidence="1">
    <location>
        <begin position="281"/>
        <end position="396"/>
    </location>
</feature>
<feature type="domain" description="PPM-type phosphatase" evidence="2">
    <location>
        <begin position="8"/>
        <end position="255"/>
    </location>
</feature>
<keyword evidence="4" id="KW-1185">Reference proteome</keyword>
<dbReference type="Gene3D" id="2.60.120.10">
    <property type="entry name" value="Jelly Rolls"/>
    <property type="match status" value="1"/>
</dbReference>
<dbReference type="SUPFAM" id="SSF81606">
    <property type="entry name" value="PP2C-like"/>
    <property type="match status" value="1"/>
</dbReference>
<dbReference type="PRINTS" id="PR00103">
    <property type="entry name" value="CAMPKINASE"/>
</dbReference>
<dbReference type="InterPro" id="IPR000595">
    <property type="entry name" value="cNMP-bd_dom"/>
</dbReference>
<dbReference type="InterPro" id="IPR036457">
    <property type="entry name" value="PPM-type-like_dom_sf"/>
</dbReference>
<dbReference type="SMART" id="SM00331">
    <property type="entry name" value="PP2C_SIG"/>
    <property type="match status" value="1"/>
</dbReference>
<dbReference type="eggNOG" id="COG0631">
    <property type="taxonomic scope" value="Bacteria"/>
</dbReference>
<dbReference type="InterPro" id="IPR018490">
    <property type="entry name" value="cNMP-bd_dom_sf"/>
</dbReference>
<reference evidence="3 4" key="1">
    <citation type="submission" date="2013-05" db="EMBL/GenBank/DDBJ databases">
        <title>Genome assembly of Chondromyces apiculatus DSM 436.</title>
        <authorList>
            <person name="Sharma G."/>
            <person name="Khatri I."/>
            <person name="Kaur C."/>
            <person name="Mayilraj S."/>
            <person name="Subramanian S."/>
        </authorList>
    </citation>
    <scope>NUCLEOTIDE SEQUENCE [LARGE SCALE GENOMIC DNA]</scope>
    <source>
        <strain evidence="3 4">DSM 436</strain>
    </source>
</reference>
<dbReference type="InterPro" id="IPR001932">
    <property type="entry name" value="PPM-type_phosphatase-like_dom"/>
</dbReference>
<dbReference type="CDD" id="cd00038">
    <property type="entry name" value="CAP_ED"/>
    <property type="match status" value="1"/>
</dbReference>
<name>A0A017SYH9_9BACT</name>
<dbReference type="InterPro" id="IPR014710">
    <property type="entry name" value="RmlC-like_jellyroll"/>
</dbReference>
<dbReference type="SUPFAM" id="SSF51206">
    <property type="entry name" value="cAMP-binding domain-like"/>
    <property type="match status" value="1"/>
</dbReference>
<dbReference type="OrthoDB" id="5496340at2"/>
<dbReference type="PANTHER" id="PTHR23011">
    <property type="entry name" value="CYCLIC NUCLEOTIDE-BINDING DOMAIN CONTAINING PROTEIN"/>
    <property type="match status" value="1"/>
</dbReference>
<dbReference type="eggNOG" id="COG0664">
    <property type="taxonomic scope" value="Bacteria"/>
</dbReference>
<dbReference type="Gene3D" id="3.60.40.10">
    <property type="entry name" value="PPM-type phosphatase domain"/>
    <property type="match status" value="1"/>
</dbReference>
<dbReference type="PROSITE" id="PS50042">
    <property type="entry name" value="CNMP_BINDING_3"/>
    <property type="match status" value="1"/>
</dbReference>
<dbReference type="PANTHER" id="PTHR23011:SF28">
    <property type="entry name" value="CYCLIC NUCLEOTIDE-BINDING DOMAIN CONTAINING PROTEIN"/>
    <property type="match status" value="1"/>
</dbReference>
<dbReference type="Proteomes" id="UP000019678">
    <property type="component" value="Unassembled WGS sequence"/>
</dbReference>
<dbReference type="AlphaFoldDB" id="A0A017SYH9"/>
<dbReference type="PROSITE" id="PS51746">
    <property type="entry name" value="PPM_2"/>
    <property type="match status" value="1"/>
</dbReference>
<dbReference type="NCBIfam" id="NF033484">
    <property type="entry name" value="Stp1_PP2C_phos"/>
    <property type="match status" value="1"/>
</dbReference>
<evidence type="ECO:0000259" key="1">
    <source>
        <dbReference type="PROSITE" id="PS50042"/>
    </source>
</evidence>
<dbReference type="STRING" id="1192034.CAP_7621"/>
<proteinExistence type="predicted"/>